<evidence type="ECO:0000313" key="3">
    <source>
        <dbReference type="EMBL" id="GAL87834.1"/>
    </source>
</evidence>
<evidence type="ECO:0000313" key="4">
    <source>
        <dbReference type="Proteomes" id="UP000029646"/>
    </source>
</evidence>
<keyword evidence="1" id="KW-0812">Transmembrane</keyword>
<proteinExistence type="predicted"/>
<dbReference type="RefSeq" id="WP_042242329.1">
    <property type="nucleotide sequence ID" value="NZ_BBNY01000001.1"/>
</dbReference>
<comment type="caution">
    <text evidence="2">The sequence shown here is derived from an EMBL/GenBank/DDBJ whole genome shotgun (WGS) entry which is preliminary data.</text>
</comment>
<protein>
    <submittedName>
        <fullName evidence="2">Uncharacterized protein</fullName>
    </submittedName>
</protein>
<feature type="transmembrane region" description="Helical" evidence="1">
    <location>
        <begin position="163"/>
        <end position="185"/>
    </location>
</feature>
<name>A0A090W2N5_9FLAO</name>
<organism evidence="2 4">
    <name type="scientific">Jejuia pallidilutea</name>
    <dbReference type="NCBI Taxonomy" id="504487"/>
    <lineage>
        <taxon>Bacteria</taxon>
        <taxon>Pseudomonadati</taxon>
        <taxon>Bacteroidota</taxon>
        <taxon>Flavobacteriia</taxon>
        <taxon>Flavobacteriales</taxon>
        <taxon>Flavobacteriaceae</taxon>
        <taxon>Jejuia</taxon>
    </lineage>
</organism>
<dbReference type="OrthoDB" id="1427060at2"/>
<keyword evidence="1" id="KW-0472">Membrane</keyword>
<dbReference type="Proteomes" id="UP000029646">
    <property type="component" value="Unassembled WGS sequence"/>
</dbReference>
<dbReference type="EMBL" id="BBNY01000001">
    <property type="protein sequence ID" value="GAL87834.1"/>
    <property type="molecule type" value="Genomic_DNA"/>
</dbReference>
<reference evidence="5" key="1">
    <citation type="journal article" date="2014" name="Genome Announc.">
        <title>Draft Genome Sequence of Marine Flavobacterium Jejuia pallidilutea Strain 11shimoA1 and Pigmentation Mutants.</title>
        <authorList>
            <person name="Takatani N."/>
            <person name="Nakanishi M."/>
            <person name="Meirelles P."/>
            <person name="Mino S."/>
            <person name="Suda W."/>
            <person name="Oshima K."/>
            <person name="Hattori M."/>
            <person name="Ohkuma M."/>
            <person name="Hosokawa M."/>
            <person name="Miyashita K."/>
            <person name="Thompson F.L."/>
            <person name="Niwa A."/>
            <person name="Sawabe T."/>
            <person name="Sawabe T."/>
        </authorList>
    </citation>
    <scope>NUCLEOTIDE SEQUENCE [LARGE SCALE GENOMIC DNA]</scope>
    <source>
        <strain evidence="5">JCM 19538</strain>
    </source>
</reference>
<evidence type="ECO:0000313" key="5">
    <source>
        <dbReference type="Proteomes" id="UP000030184"/>
    </source>
</evidence>
<keyword evidence="1" id="KW-1133">Transmembrane helix</keyword>
<evidence type="ECO:0000313" key="2">
    <source>
        <dbReference type="EMBL" id="GAL69734.1"/>
    </source>
</evidence>
<feature type="transmembrane region" description="Helical" evidence="1">
    <location>
        <begin position="85"/>
        <end position="105"/>
    </location>
</feature>
<dbReference type="AlphaFoldDB" id="A0A090W2N5"/>
<feature type="transmembrane region" description="Helical" evidence="1">
    <location>
        <begin position="191"/>
        <end position="212"/>
    </location>
</feature>
<sequence length="222" mass="25246">MNEVKNIIGKIDIMKANTEDQNIESESAKSNYLGIVIDNLRANKKIARNSFWMLLSVLLYVVIIFDKESISDIGILFAKINNNLLLINFIPVFFSFIFLQNMALWNNNINLTLIFKKLTKDLFKLGVISDTYDVIEPFSLTHHVINYQFNNKKISSLFKLPSLIMLVVVMITPVLFIVFSIVQIIRINDNILSFIPLSSAIITGILGISAILQALSTFKEKK</sequence>
<gene>
    <name evidence="2" type="ORF">JCM19302_3923</name>
    <name evidence="3" type="ORF">JCM19538_2196</name>
</gene>
<dbReference type="EMBL" id="BBNS01000002">
    <property type="protein sequence ID" value="GAL69734.1"/>
    <property type="molecule type" value="Genomic_DNA"/>
</dbReference>
<evidence type="ECO:0000256" key="1">
    <source>
        <dbReference type="SAM" id="Phobius"/>
    </source>
</evidence>
<accession>A0A090W2N5</accession>
<feature type="transmembrane region" description="Helical" evidence="1">
    <location>
        <begin position="46"/>
        <end position="65"/>
    </location>
</feature>
<keyword evidence="5" id="KW-1185">Reference proteome</keyword>
<dbReference type="Proteomes" id="UP000030184">
    <property type="component" value="Unassembled WGS sequence"/>
</dbReference>